<proteinExistence type="predicted"/>
<dbReference type="Proteomes" id="UP000306912">
    <property type="component" value="Unassembled WGS sequence"/>
</dbReference>
<keyword evidence="1" id="KW-1133">Transmembrane helix</keyword>
<dbReference type="RefSeq" id="WP_138191133.1">
    <property type="nucleotide sequence ID" value="NZ_VBWP01000006.1"/>
</dbReference>
<dbReference type="InParanoid" id="A0A5R8QAL7"/>
<gene>
    <name evidence="2" type="ORF">FEZ08_07620</name>
</gene>
<name>A0A5R8QAL7_9FIRM</name>
<protein>
    <submittedName>
        <fullName evidence="2">Uncharacterized protein</fullName>
    </submittedName>
</protein>
<feature type="transmembrane region" description="Helical" evidence="1">
    <location>
        <begin position="218"/>
        <end position="238"/>
    </location>
</feature>
<feature type="transmembrane region" description="Helical" evidence="1">
    <location>
        <begin position="191"/>
        <end position="212"/>
    </location>
</feature>
<keyword evidence="1" id="KW-0812">Transmembrane</keyword>
<evidence type="ECO:0000313" key="3">
    <source>
        <dbReference type="Proteomes" id="UP000306912"/>
    </source>
</evidence>
<accession>A0A5R8QAL7</accession>
<comment type="caution">
    <text evidence="2">The sequence shown here is derived from an EMBL/GenBank/DDBJ whole genome shotgun (WGS) entry which is preliminary data.</text>
</comment>
<sequence length="363" mass="40854">MVIAITAAILAGITNIVSVAVTVPLTAIFVIVLLIFGFTFLLTNVRSMMTFVYFRKQNYFIVFGNGNSRVVFMPEDIKAVSVKPYSAANIKSGEHIYDEVRTIGMGSSAEVLVLDIVPHVDPLTGTMPKPSFFKRLTRANTAFQLIIWCPEIERLKHFFLEKRLDLAISSEQQVNHVVEIMPRQVIVQRRLTRFIMPAVAIVLSTIITGFIFTSTGKLATILASIFLVAVMIVVMTAYGRRTVVKTKLYSDRVSFQVGTISQFRLEYSQIQAVSCEVIEPLHKSTYNNFVYSVGLSRTTQAVNVYLGKFSEERVADALSKKQQPLEVVQIRCLRPQEIADALQLRLDAYRREQPARISEENSD</sequence>
<keyword evidence="3" id="KW-1185">Reference proteome</keyword>
<evidence type="ECO:0000313" key="2">
    <source>
        <dbReference type="EMBL" id="TLG72907.1"/>
    </source>
</evidence>
<evidence type="ECO:0000256" key="1">
    <source>
        <dbReference type="SAM" id="Phobius"/>
    </source>
</evidence>
<dbReference type="EMBL" id="VBWP01000006">
    <property type="protein sequence ID" value="TLG72907.1"/>
    <property type="molecule type" value="Genomic_DNA"/>
</dbReference>
<feature type="transmembrane region" description="Helical" evidence="1">
    <location>
        <begin position="28"/>
        <end position="45"/>
    </location>
</feature>
<dbReference type="AlphaFoldDB" id="A0A5R8QAL7"/>
<organism evidence="2 3">
    <name type="scientific">Culicoidibacter larvae</name>
    <dbReference type="NCBI Taxonomy" id="2579976"/>
    <lineage>
        <taxon>Bacteria</taxon>
        <taxon>Bacillati</taxon>
        <taxon>Bacillota</taxon>
        <taxon>Culicoidibacteria</taxon>
        <taxon>Culicoidibacterales</taxon>
        <taxon>Culicoidibacteraceae</taxon>
        <taxon>Culicoidibacter</taxon>
    </lineage>
</organism>
<keyword evidence="1" id="KW-0472">Membrane</keyword>
<reference evidence="2 3" key="1">
    <citation type="submission" date="2019-05" db="EMBL/GenBank/DDBJ databases">
        <title>Culicoidintestinum kansasii gen. nov., sp. nov. from the gastrointestinal tract of the biting midge, Culicoides sonorensis.</title>
        <authorList>
            <person name="Neupane S."/>
            <person name="Ghosh A."/>
            <person name="Gunther S."/>
            <person name="Martin K."/>
            <person name="Zurek L."/>
        </authorList>
    </citation>
    <scope>NUCLEOTIDE SEQUENCE [LARGE SCALE GENOMIC DNA]</scope>
    <source>
        <strain evidence="2 3">CS-1</strain>
    </source>
</reference>